<evidence type="ECO:0000313" key="2">
    <source>
        <dbReference type="EMBL" id="MBB3860413.1"/>
    </source>
</evidence>
<evidence type="ECO:0000313" key="3">
    <source>
        <dbReference type="Proteomes" id="UP000562395"/>
    </source>
</evidence>
<dbReference type="Proteomes" id="UP000562395">
    <property type="component" value="Unassembled WGS sequence"/>
</dbReference>
<organism evidence="2 3">
    <name type="scientific">Novosphingobium hassiacum</name>
    <dbReference type="NCBI Taxonomy" id="173676"/>
    <lineage>
        <taxon>Bacteria</taxon>
        <taxon>Pseudomonadati</taxon>
        <taxon>Pseudomonadota</taxon>
        <taxon>Alphaproteobacteria</taxon>
        <taxon>Sphingomonadales</taxon>
        <taxon>Sphingomonadaceae</taxon>
        <taxon>Novosphingobium</taxon>
    </lineage>
</organism>
<gene>
    <name evidence="2" type="ORF">GGQ88_001679</name>
</gene>
<dbReference type="GO" id="GO:0009103">
    <property type="term" value="P:lipopolysaccharide biosynthetic process"/>
    <property type="evidence" value="ECO:0007669"/>
    <property type="project" value="TreeGrafter"/>
</dbReference>
<keyword evidence="1 2" id="KW-0808">Transferase</keyword>
<proteinExistence type="predicted"/>
<accession>A0A7W5ZWI5</accession>
<dbReference type="Gene3D" id="3.40.50.2000">
    <property type="entry name" value="Glycogen Phosphorylase B"/>
    <property type="match status" value="2"/>
</dbReference>
<dbReference type="RefSeq" id="WP_183612682.1">
    <property type="nucleotide sequence ID" value="NZ_JACICY010000003.1"/>
</dbReference>
<dbReference type="EMBL" id="JACICY010000003">
    <property type="protein sequence ID" value="MBB3860413.1"/>
    <property type="molecule type" value="Genomic_DNA"/>
</dbReference>
<dbReference type="PANTHER" id="PTHR46401:SF2">
    <property type="entry name" value="GLYCOSYLTRANSFERASE WBBK-RELATED"/>
    <property type="match status" value="1"/>
</dbReference>
<dbReference type="SUPFAM" id="SSF53756">
    <property type="entry name" value="UDP-Glycosyltransferase/glycogen phosphorylase"/>
    <property type="match status" value="1"/>
</dbReference>
<evidence type="ECO:0000256" key="1">
    <source>
        <dbReference type="ARBA" id="ARBA00022679"/>
    </source>
</evidence>
<reference evidence="2 3" key="1">
    <citation type="submission" date="2020-08" db="EMBL/GenBank/DDBJ databases">
        <title>Genomic Encyclopedia of Type Strains, Phase IV (KMG-IV): sequencing the most valuable type-strain genomes for metagenomic binning, comparative biology and taxonomic classification.</title>
        <authorList>
            <person name="Goeker M."/>
        </authorList>
    </citation>
    <scope>NUCLEOTIDE SEQUENCE [LARGE SCALE GENOMIC DNA]</scope>
    <source>
        <strain evidence="2 3">DSM 14552</strain>
    </source>
</reference>
<dbReference type="AlphaFoldDB" id="A0A7W5ZWI5"/>
<sequence length="399" mass="43800">MHDNSHRKPLVVHVSGDFPDPIKKFKTPVIRSLLELTADNFDHQVFSINRSSPGVVRMLQSSWLHRKALKLEVTSEPFDYGTALEYKAPGRGIFHATMLRQLGDWIARRISGGPIPDLLVGHKLTIEGIAVARAAALLNIPYAITIQGNTDARILEMRPDLRKDLKAVFHGAAAVVPFTPWALAAVEELLGQRTKPTFVVPCPTDMDQIVAPQNDGDTLLTVFNLWNHRGKNLHGMVEAVKRLEKTGRRVSLAVVGGGTPAELAQCHDLAKGFNGIVFEGPLDRSSVQKRMRSAKGLILPSLRESFGLVFTEALMAGLPIVYPSGTAVDGYFDGLPFAIAVDARDPDAIARAMTRLVDEEAELKRRLLDWQGTPDARRFTRPAIAKQYSAALLSALDSQ</sequence>
<comment type="caution">
    <text evidence="2">The sequence shown here is derived from an EMBL/GenBank/DDBJ whole genome shotgun (WGS) entry which is preliminary data.</text>
</comment>
<keyword evidence="3" id="KW-1185">Reference proteome</keyword>
<protein>
    <submittedName>
        <fullName evidence="2">Glycosyltransferase involved in cell wall biosynthesis</fullName>
    </submittedName>
</protein>
<dbReference type="GO" id="GO:0016757">
    <property type="term" value="F:glycosyltransferase activity"/>
    <property type="evidence" value="ECO:0007669"/>
    <property type="project" value="TreeGrafter"/>
</dbReference>
<name>A0A7W5ZWI5_9SPHN</name>
<dbReference type="Pfam" id="PF13692">
    <property type="entry name" value="Glyco_trans_1_4"/>
    <property type="match status" value="1"/>
</dbReference>
<dbReference type="PANTHER" id="PTHR46401">
    <property type="entry name" value="GLYCOSYLTRANSFERASE WBBK-RELATED"/>
    <property type="match status" value="1"/>
</dbReference>